<reference evidence="2 3" key="1">
    <citation type="submission" date="2013-08" db="EMBL/GenBank/DDBJ databases">
        <authorList>
            <person name="Weinstock G."/>
            <person name="Sodergren E."/>
            <person name="Wylie T."/>
            <person name="Fulton L."/>
            <person name="Fulton R."/>
            <person name="Fronick C."/>
            <person name="O'Laughlin M."/>
            <person name="Godfrey J."/>
            <person name="Miner T."/>
            <person name="Herter B."/>
            <person name="Appelbaum E."/>
            <person name="Cordes M."/>
            <person name="Lek S."/>
            <person name="Wollam A."/>
            <person name="Pepin K.H."/>
            <person name="Palsikar V.B."/>
            <person name="Mitreva M."/>
            <person name="Wilson R.K."/>
        </authorList>
    </citation>
    <scope>NUCLEOTIDE SEQUENCE [LARGE SCALE GENOMIC DNA]</scope>
    <source>
        <strain evidence="2 3">ATCC 700332</strain>
    </source>
</reference>
<organism evidence="2 3">
    <name type="scientific">Treponema lecithinolyticum ATCC 700332</name>
    <dbReference type="NCBI Taxonomy" id="1321815"/>
    <lineage>
        <taxon>Bacteria</taxon>
        <taxon>Pseudomonadati</taxon>
        <taxon>Spirochaetota</taxon>
        <taxon>Spirochaetia</taxon>
        <taxon>Spirochaetales</taxon>
        <taxon>Treponemataceae</taxon>
        <taxon>Treponema</taxon>
    </lineage>
</organism>
<evidence type="ECO:0000313" key="3">
    <source>
        <dbReference type="Proteomes" id="UP000016649"/>
    </source>
</evidence>
<dbReference type="InterPro" id="IPR013785">
    <property type="entry name" value="Aldolase_TIM"/>
</dbReference>
<proteinExistence type="predicted"/>
<evidence type="ECO:0000256" key="1">
    <source>
        <dbReference type="ARBA" id="ARBA00005007"/>
    </source>
</evidence>
<dbReference type="InterPro" id="IPR050303">
    <property type="entry name" value="GatZ_KbaZ_carbometab"/>
</dbReference>
<name>A0ABN0NY63_TRELE</name>
<dbReference type="Gene3D" id="1.10.400.20">
    <property type="entry name" value="putative tagatose 6-phosphate kinase domain like"/>
    <property type="match status" value="1"/>
</dbReference>
<dbReference type="GO" id="GO:0016301">
    <property type="term" value="F:kinase activity"/>
    <property type="evidence" value="ECO:0007669"/>
    <property type="project" value="UniProtKB-KW"/>
</dbReference>
<dbReference type="Pfam" id="PF08013">
    <property type="entry name" value="GatZ_KbaZ-like"/>
    <property type="match status" value="1"/>
</dbReference>
<dbReference type="PANTHER" id="PTHR32502">
    <property type="entry name" value="N-ACETYLGALACTOSAMINE PERMEASE II COMPONENT-RELATED"/>
    <property type="match status" value="1"/>
</dbReference>
<dbReference type="RefSeq" id="WP_021687530.1">
    <property type="nucleotide sequence ID" value="NZ_KI260567.1"/>
</dbReference>
<dbReference type="InterPro" id="IPR012062">
    <property type="entry name" value="GatZ/KbaZ-like"/>
</dbReference>
<keyword evidence="3" id="KW-1185">Reference proteome</keyword>
<dbReference type="Proteomes" id="UP000016649">
    <property type="component" value="Unassembled WGS sequence"/>
</dbReference>
<evidence type="ECO:0000313" key="2">
    <source>
        <dbReference type="EMBL" id="ERJ92567.1"/>
    </source>
</evidence>
<dbReference type="SUPFAM" id="SSF51569">
    <property type="entry name" value="Aldolase"/>
    <property type="match status" value="1"/>
</dbReference>
<dbReference type="EMBL" id="AWVH01000033">
    <property type="protein sequence ID" value="ERJ92567.1"/>
    <property type="molecule type" value="Genomic_DNA"/>
</dbReference>
<gene>
    <name evidence="2" type="ORF">HMPREF9193_01322</name>
</gene>
<comment type="caution">
    <text evidence="2">The sequence shown here is derived from an EMBL/GenBank/DDBJ whole genome shotgun (WGS) entry which is preliminary data.</text>
</comment>
<keyword evidence="2" id="KW-0418">Kinase</keyword>
<comment type="pathway">
    <text evidence="1">Carbohydrate metabolism.</text>
</comment>
<sequence length="434" mass="48423">MNIFNDLIETRKTGKACGLYSVCSSQPAVLDAAFMRASKSKHPVLIEATANQVNQYGGYTGMTPEDFAKNLRQRAERFGVNEGLFAYGGDHLGPFPWRKKKAAEAMKEAETMVKAFVAAGAVKIHLDASMPLADDPKGALNPAVAAQRAAELCFAAEEEFAHNKKLKAKIPPVYVIGTEVPIPGGTAEQGKSMAPVPTKPEDFHETIRLHKEAFARKGLSAAWSRVIAVVVQPGVEFGAMNVYPYRRKPAKELMQALHAYPSLVFEGHSTDYQQEQSLRMLVEDGVAILKVGPGLTFAMREALFGLAYIDMELSGSSGKPDLIVTLEKAMEFFPESWKDYYAEDNRIEMLFGYSDRVRYYWDNPIVMSSVRKLTESLSRKKIPVQLLSQYIPHLQADFFKTHTDMREIPVAVIDTELKKYERACFSESVLKYDI</sequence>
<dbReference type="Gene3D" id="3.20.20.70">
    <property type="entry name" value="Aldolase class I"/>
    <property type="match status" value="1"/>
</dbReference>
<dbReference type="PIRSF" id="PIRSF009264">
    <property type="entry name" value="TagBP_ald_AgaZ"/>
    <property type="match status" value="1"/>
</dbReference>
<dbReference type="PANTHER" id="PTHR32502:SF2">
    <property type="entry name" value="D-TAGATOSE-1,6-BISPHOSPHATE ALDOLASE SUBUNIT KBAZ"/>
    <property type="match status" value="1"/>
</dbReference>
<accession>A0ABN0NY63</accession>
<protein>
    <submittedName>
        <fullName evidence="2">Tagatose-6-phosphate kinase</fullName>
    </submittedName>
</protein>
<keyword evidence="2" id="KW-0808">Transferase</keyword>